<proteinExistence type="predicted"/>
<dbReference type="EMBL" id="ACLF03000001">
    <property type="protein sequence ID" value="EFQ84776.1"/>
    <property type="molecule type" value="Genomic_DNA"/>
</dbReference>
<feature type="region of interest" description="Disordered" evidence="1">
    <location>
        <begin position="409"/>
        <end position="517"/>
    </location>
</feature>
<dbReference type="STRING" id="585531.HMPREF0063_10117"/>
<comment type="caution">
    <text evidence="3">The sequence shown here is derived from an EMBL/GenBank/DDBJ whole genome shotgun (WGS) entry which is preliminary data.</text>
</comment>
<dbReference type="Gene3D" id="3.30.9.10">
    <property type="entry name" value="D-Amino Acid Oxidase, subunit A, domain 2"/>
    <property type="match status" value="1"/>
</dbReference>
<dbReference type="AlphaFoldDB" id="E2S7W0"/>
<evidence type="ECO:0000313" key="4">
    <source>
        <dbReference type="Proteomes" id="UP000003111"/>
    </source>
</evidence>
<accession>E2S7W0</accession>
<sequence length="550" mass="57990">MVSIWRDGSPAIPTDPLPAEEEYDDVVVGAGLTGLTTALLLARAGRRVGVLEAREVGAVATGNTTAKLSVLQGTKLSAIDRHHGPEVVRAYVADNVEGQQWLTRYCEDHGVPLQHRTAFTYAGTEDGTPVVRREMEVAAAAGLDVRWEDEPGVPFETHGAVALDAQTQFDPMDVLAALAEDLRGRGGMVHEGVRVTGVDAGDPCVITCDVATVKAGNVVLATGVPVLDRGLHFATAEPVRSYCIAFEGVTDPPDGMFLSADAPSRSLRTAPRGDGSTRLVVGGAGHGVGRSRSPLRHLDELREWTATHFPGARETHWWSAQDYAPVDQLPFAGALPLGDGRVLAATGFDKWGMTNGVASALALTERILGGADVPSSRGRGRVVELRSTAAAVLHNAEVGTRMSAGWLGTVTGSAPDSPPEGQGAVGRCGRGPPWRCPRSTDARARSRGSAPTWAGSCDGTTPKGRGTARCTGRGSPQTASCSRGRRPHRSSRSIATAEAQSRIRPPPRASAVTRSDTWASSRTERVNSVASPVNVRWWRTIACPPSSTRT</sequence>
<dbReference type="Pfam" id="PF01266">
    <property type="entry name" value="DAO"/>
    <property type="match status" value="1"/>
</dbReference>
<evidence type="ECO:0000313" key="3">
    <source>
        <dbReference type="EMBL" id="EFQ84776.1"/>
    </source>
</evidence>
<keyword evidence="4" id="KW-1185">Reference proteome</keyword>
<evidence type="ECO:0000259" key="2">
    <source>
        <dbReference type="Pfam" id="PF01266"/>
    </source>
</evidence>
<evidence type="ECO:0000256" key="1">
    <source>
        <dbReference type="SAM" id="MobiDB-lite"/>
    </source>
</evidence>
<dbReference type="Gene3D" id="3.50.50.60">
    <property type="entry name" value="FAD/NAD(P)-binding domain"/>
    <property type="match status" value="1"/>
</dbReference>
<dbReference type="PANTHER" id="PTHR13847:SF274">
    <property type="entry name" value="RIESKE 2FE-2S IRON-SULFUR PROTEIN YHFW-RELATED"/>
    <property type="match status" value="1"/>
</dbReference>
<dbReference type="HOGENOM" id="CLU_007884_15_0_11"/>
<dbReference type="SUPFAM" id="SSF51905">
    <property type="entry name" value="FAD/NAD(P)-binding domain"/>
    <property type="match status" value="1"/>
</dbReference>
<organism evidence="3 4">
    <name type="scientific">Aeromicrobium marinum DSM 15272</name>
    <dbReference type="NCBI Taxonomy" id="585531"/>
    <lineage>
        <taxon>Bacteria</taxon>
        <taxon>Bacillati</taxon>
        <taxon>Actinomycetota</taxon>
        <taxon>Actinomycetes</taxon>
        <taxon>Propionibacteriales</taxon>
        <taxon>Nocardioidaceae</taxon>
        <taxon>Aeromicrobium</taxon>
    </lineage>
</organism>
<gene>
    <name evidence="3" type="ORF">HMPREF0063_10117</name>
</gene>
<dbReference type="PANTHER" id="PTHR13847">
    <property type="entry name" value="SARCOSINE DEHYDROGENASE-RELATED"/>
    <property type="match status" value="1"/>
</dbReference>
<feature type="domain" description="FAD dependent oxidoreductase" evidence="2">
    <location>
        <begin position="26"/>
        <end position="366"/>
    </location>
</feature>
<dbReference type="InterPro" id="IPR006076">
    <property type="entry name" value="FAD-dep_OxRdtase"/>
</dbReference>
<reference evidence="3" key="1">
    <citation type="submission" date="2010-08" db="EMBL/GenBank/DDBJ databases">
        <authorList>
            <person name="Muzny D."/>
            <person name="Qin X."/>
            <person name="Buhay C."/>
            <person name="Dugan-Rocha S."/>
            <person name="Ding Y."/>
            <person name="Chen G."/>
            <person name="Hawes A."/>
            <person name="Holder M."/>
            <person name="Jhangiani S."/>
            <person name="Johnson A."/>
            <person name="Khan Z."/>
            <person name="Li Z."/>
            <person name="Liu W."/>
            <person name="Liu X."/>
            <person name="Perez L."/>
            <person name="Shen H."/>
            <person name="Wang Q."/>
            <person name="Watt J."/>
            <person name="Xi L."/>
            <person name="Xin Y."/>
            <person name="Zhou J."/>
            <person name="Deng J."/>
            <person name="Jiang H."/>
            <person name="Liu Y."/>
            <person name="Qu J."/>
            <person name="Song X.-Z."/>
            <person name="Zhang L."/>
            <person name="Villasana D."/>
            <person name="Johnson A."/>
            <person name="Liu J."/>
            <person name="Liyanage D."/>
            <person name="Lorensuhewa L."/>
            <person name="Robinson T."/>
            <person name="Song A."/>
            <person name="Song B.-B."/>
            <person name="Dinh H."/>
            <person name="Thornton R."/>
            <person name="Coyle M."/>
            <person name="Francisco L."/>
            <person name="Jackson L."/>
            <person name="Javaid M."/>
            <person name="Korchina V."/>
            <person name="Kovar C."/>
            <person name="Mata R."/>
            <person name="Mathew T."/>
            <person name="Ngo R."/>
            <person name="Nguyen L."/>
            <person name="Nguyen N."/>
            <person name="Okwuonu G."/>
            <person name="Ongeri F."/>
            <person name="Pham C."/>
            <person name="Simmons D."/>
            <person name="Wilczek-Boney K."/>
            <person name="Hale W."/>
            <person name="Jakkamsetti A."/>
            <person name="Pham P."/>
            <person name="Ruth R."/>
            <person name="San Lucas F."/>
            <person name="Warren J."/>
            <person name="Zhang J."/>
            <person name="Zhao Z."/>
            <person name="Zhou C."/>
            <person name="Zhu D."/>
            <person name="Lee S."/>
            <person name="Bess C."/>
            <person name="Blankenburg K."/>
            <person name="Forbes L."/>
            <person name="Fu Q."/>
            <person name="Gubbala S."/>
            <person name="Hirani K."/>
            <person name="Jayaseelan J.C."/>
            <person name="Lara F."/>
            <person name="Munidasa M."/>
            <person name="Palculict T."/>
            <person name="Patil S."/>
            <person name="Pu L.-L."/>
            <person name="Saada N."/>
            <person name="Tang L."/>
            <person name="Weissenberger G."/>
            <person name="Zhu Y."/>
            <person name="Hemphill L."/>
            <person name="Shang Y."/>
            <person name="Youmans B."/>
            <person name="Ayvaz T."/>
            <person name="Ross M."/>
            <person name="Santibanez J."/>
            <person name="Aqrawi P."/>
            <person name="Gross S."/>
            <person name="Joshi V."/>
            <person name="Fowler G."/>
            <person name="Nazareth L."/>
            <person name="Reid J."/>
            <person name="Worley K."/>
            <person name="Petrosino J."/>
            <person name="Highlander S."/>
            <person name="Gibbs R."/>
        </authorList>
    </citation>
    <scope>NUCLEOTIDE SEQUENCE [LARGE SCALE GENOMIC DNA]</scope>
    <source>
        <strain evidence="3">DSM 15272</strain>
    </source>
</reference>
<dbReference type="GO" id="GO:0005737">
    <property type="term" value="C:cytoplasm"/>
    <property type="evidence" value="ECO:0007669"/>
    <property type="project" value="TreeGrafter"/>
</dbReference>
<dbReference type="Proteomes" id="UP000003111">
    <property type="component" value="Unassembled WGS sequence"/>
</dbReference>
<dbReference type="InterPro" id="IPR036188">
    <property type="entry name" value="FAD/NAD-bd_sf"/>
</dbReference>
<protein>
    <submittedName>
        <fullName evidence="3">FAD dependent oxidoreductase</fullName>
    </submittedName>
</protein>
<dbReference type="eggNOG" id="COG0665">
    <property type="taxonomic scope" value="Bacteria"/>
</dbReference>
<name>E2S7W0_9ACTN</name>